<keyword evidence="5 8" id="KW-0812">Transmembrane</keyword>
<dbReference type="InterPro" id="IPR038770">
    <property type="entry name" value="Na+/solute_symporter_sf"/>
</dbReference>
<comment type="subcellular location">
    <subcellularLocation>
        <location evidence="1">Cell membrane</location>
        <topology evidence="1">Multi-pass membrane protein</topology>
    </subcellularLocation>
</comment>
<evidence type="ECO:0000313" key="9">
    <source>
        <dbReference type="EMBL" id="TYC61429.1"/>
    </source>
</evidence>
<keyword evidence="3" id="KW-0813">Transport</keyword>
<dbReference type="PANTHER" id="PTHR36838">
    <property type="entry name" value="AUXIN EFFLUX CARRIER FAMILY PROTEIN"/>
    <property type="match status" value="1"/>
</dbReference>
<dbReference type="Pfam" id="PF03547">
    <property type="entry name" value="Mem_trans"/>
    <property type="match status" value="1"/>
</dbReference>
<accession>A0A6C2D768</accession>
<organism evidence="9 10">
    <name type="scientific">Zoogloea oleivorans</name>
    <dbReference type="NCBI Taxonomy" id="1552750"/>
    <lineage>
        <taxon>Bacteria</taxon>
        <taxon>Pseudomonadati</taxon>
        <taxon>Pseudomonadota</taxon>
        <taxon>Betaproteobacteria</taxon>
        <taxon>Rhodocyclales</taxon>
        <taxon>Zoogloeaceae</taxon>
        <taxon>Zoogloea</taxon>
    </lineage>
</organism>
<feature type="transmembrane region" description="Helical" evidence="8">
    <location>
        <begin position="244"/>
        <end position="263"/>
    </location>
</feature>
<evidence type="ECO:0000313" key="10">
    <source>
        <dbReference type="Proteomes" id="UP000389128"/>
    </source>
</evidence>
<keyword evidence="7 8" id="KW-0472">Membrane</keyword>
<feature type="transmembrane region" description="Helical" evidence="8">
    <location>
        <begin position="216"/>
        <end position="238"/>
    </location>
</feature>
<dbReference type="AlphaFoldDB" id="A0A6C2D768"/>
<gene>
    <name evidence="9" type="ORF">ETQ85_01805</name>
</gene>
<evidence type="ECO:0000256" key="2">
    <source>
        <dbReference type="ARBA" id="ARBA00010145"/>
    </source>
</evidence>
<keyword evidence="10" id="KW-1185">Reference proteome</keyword>
<evidence type="ECO:0000256" key="8">
    <source>
        <dbReference type="SAM" id="Phobius"/>
    </source>
</evidence>
<feature type="transmembrane region" description="Helical" evidence="8">
    <location>
        <begin position="159"/>
        <end position="178"/>
    </location>
</feature>
<dbReference type="Proteomes" id="UP000389128">
    <property type="component" value="Unassembled WGS sequence"/>
</dbReference>
<evidence type="ECO:0000256" key="5">
    <source>
        <dbReference type="ARBA" id="ARBA00022692"/>
    </source>
</evidence>
<evidence type="ECO:0000256" key="6">
    <source>
        <dbReference type="ARBA" id="ARBA00022989"/>
    </source>
</evidence>
<keyword evidence="4" id="KW-1003">Cell membrane</keyword>
<feature type="transmembrane region" description="Helical" evidence="8">
    <location>
        <begin position="275"/>
        <end position="295"/>
    </location>
</feature>
<evidence type="ECO:0000256" key="7">
    <source>
        <dbReference type="ARBA" id="ARBA00023136"/>
    </source>
</evidence>
<feature type="transmembrane region" description="Helical" evidence="8">
    <location>
        <begin position="61"/>
        <end position="81"/>
    </location>
</feature>
<dbReference type="InterPro" id="IPR004776">
    <property type="entry name" value="Mem_transp_PIN-like"/>
</dbReference>
<dbReference type="EMBL" id="SDKK01000002">
    <property type="protein sequence ID" value="TYC61429.1"/>
    <property type="molecule type" value="Genomic_DNA"/>
</dbReference>
<comment type="caution">
    <text evidence="9">The sequence shown here is derived from an EMBL/GenBank/DDBJ whole genome shotgun (WGS) entry which is preliminary data.</text>
</comment>
<dbReference type="Gene3D" id="1.20.1530.20">
    <property type="match status" value="1"/>
</dbReference>
<reference evidence="9 10" key="1">
    <citation type="submission" date="2019-01" db="EMBL/GenBank/DDBJ databases">
        <title>Zoogloea oleivorans genome sequencing and assembly.</title>
        <authorList>
            <person name="Tancsics A."/>
            <person name="Farkas M."/>
            <person name="Kriszt B."/>
            <person name="Maroti G."/>
            <person name="Horvath B."/>
        </authorList>
    </citation>
    <scope>NUCLEOTIDE SEQUENCE [LARGE SCALE GENOMIC DNA]</scope>
    <source>
        <strain evidence="9 10">Buc</strain>
    </source>
</reference>
<sequence>MQSFLLLLPDFALIALGVVLRRYFRLADGFWTGVEKLVYFVLFPALLFNALARARIDVAAMAPLFGVGLLCMTSGFVLALLGKPLMGLGPMAFASRVQCAYRFNTYIGIAVAGKVAGATGVATMGALCGAMVPFANMAAVGLLAHHGQGRLWRELSRNPLIIATLAGMAFNLAGATLPEPVIPFLQRLADAAVTLGLLAVGAALRGGEQVSGRAGAIYLCAVKLLALPAIAWGLASFFGLTGVAFVTAVLFAALPSASSAYILAMRMGGDGPGVAWLISATTVTAAITLTGWLAALTRWGP</sequence>
<comment type="similarity">
    <text evidence="2">Belongs to the auxin efflux carrier (TC 2.A.69) family.</text>
</comment>
<protein>
    <submittedName>
        <fullName evidence="9">AEC family transporter</fullName>
    </submittedName>
</protein>
<dbReference type="PANTHER" id="PTHR36838:SF4">
    <property type="entry name" value="AUXIN EFFLUX CARRIER FAMILY PROTEIN"/>
    <property type="match status" value="1"/>
</dbReference>
<feature type="transmembrane region" description="Helical" evidence="8">
    <location>
        <begin position="37"/>
        <end position="54"/>
    </location>
</feature>
<feature type="transmembrane region" description="Helical" evidence="8">
    <location>
        <begin position="124"/>
        <end position="147"/>
    </location>
</feature>
<feature type="transmembrane region" description="Helical" evidence="8">
    <location>
        <begin position="184"/>
        <end position="204"/>
    </location>
</feature>
<dbReference type="RefSeq" id="WP_148577423.1">
    <property type="nucleotide sequence ID" value="NZ_SDKK01000002.1"/>
</dbReference>
<evidence type="ECO:0000256" key="1">
    <source>
        <dbReference type="ARBA" id="ARBA00004651"/>
    </source>
</evidence>
<evidence type="ECO:0000256" key="3">
    <source>
        <dbReference type="ARBA" id="ARBA00022448"/>
    </source>
</evidence>
<proteinExistence type="inferred from homology"/>
<name>A0A6C2D768_9RHOO</name>
<dbReference type="GO" id="GO:0055085">
    <property type="term" value="P:transmembrane transport"/>
    <property type="evidence" value="ECO:0007669"/>
    <property type="project" value="InterPro"/>
</dbReference>
<dbReference type="GO" id="GO:0005886">
    <property type="term" value="C:plasma membrane"/>
    <property type="evidence" value="ECO:0007669"/>
    <property type="project" value="UniProtKB-SubCell"/>
</dbReference>
<evidence type="ECO:0000256" key="4">
    <source>
        <dbReference type="ARBA" id="ARBA00022475"/>
    </source>
</evidence>
<dbReference type="OrthoDB" id="9805563at2"/>
<keyword evidence="6 8" id="KW-1133">Transmembrane helix</keyword>